<evidence type="ECO:0000313" key="1">
    <source>
        <dbReference type="EMBL" id="AIA90711.1"/>
    </source>
</evidence>
<name>A0A060CD85_9ACTN</name>
<dbReference type="EMBL" id="KF123408">
    <property type="protein sequence ID" value="AIA90711.1"/>
    <property type="molecule type" value="Genomic_DNA"/>
</dbReference>
<dbReference type="AlphaFoldDB" id="A0A060CD85"/>
<reference evidence="1" key="1">
    <citation type="journal article" date="2013" name="Environ. Microbiol.">
        <title>Seasonally variable intestinal metagenomes of the red palm weevil (Rhynchophorus ferrugineus).</title>
        <authorList>
            <person name="Jia S."/>
            <person name="Zhang X."/>
            <person name="Zhang G."/>
            <person name="Yin A."/>
            <person name="Zhang S."/>
            <person name="Li F."/>
            <person name="Wang L."/>
            <person name="Zhao D."/>
            <person name="Yun Q."/>
            <person name="Tala"/>
            <person name="Wang J."/>
            <person name="Sun G."/>
            <person name="Baabdullah M."/>
            <person name="Yu X."/>
            <person name="Hu S."/>
            <person name="Al-Mssallem I.S."/>
            <person name="Yu J."/>
        </authorList>
    </citation>
    <scope>NUCLEOTIDE SEQUENCE</scope>
</reference>
<proteinExistence type="predicted"/>
<organism evidence="1">
    <name type="scientific">uncultured Kineococcus sp</name>
    <dbReference type="NCBI Taxonomy" id="337219"/>
    <lineage>
        <taxon>Bacteria</taxon>
        <taxon>Bacillati</taxon>
        <taxon>Actinomycetota</taxon>
        <taxon>Actinomycetes</taxon>
        <taxon>Kineosporiales</taxon>
        <taxon>Kineosporiaceae</taxon>
        <taxon>Kineococcus</taxon>
        <taxon>environmental samples</taxon>
    </lineage>
</organism>
<accession>A0A060CD85</accession>
<feature type="non-terminal residue" evidence="1">
    <location>
        <position position="110"/>
    </location>
</feature>
<protein>
    <submittedName>
        <fullName evidence="1">CAZy families GT4 protein</fullName>
    </submittedName>
</protein>
<dbReference type="Gene3D" id="3.40.50.2000">
    <property type="entry name" value="Glycogen Phosphorylase B"/>
    <property type="match status" value="1"/>
</dbReference>
<sequence length="110" mass="11604">MVRFHAEVLPPDQGSRPERIAAMAQGCADALAAGIAESPQDWHHAAARLPRRPAAGLGARRADLTPCGSASSARTPSTSRGVQFHVRDLAEHLLGLGHEVRVLAPADDET</sequence>